<dbReference type="EMBL" id="LSMT01002514">
    <property type="protein sequence ID" value="PFX11436.1"/>
    <property type="molecule type" value="Genomic_DNA"/>
</dbReference>
<dbReference type="Gene3D" id="2.60.220.30">
    <property type="match status" value="1"/>
</dbReference>
<name>A0A2B4R2Q4_STYPI</name>
<evidence type="ECO:0000259" key="1">
    <source>
        <dbReference type="PROSITE" id="PS50017"/>
    </source>
</evidence>
<evidence type="ECO:0000313" key="2">
    <source>
        <dbReference type="EMBL" id="PFX11436.1"/>
    </source>
</evidence>
<dbReference type="OrthoDB" id="5990015at2759"/>
<dbReference type="Proteomes" id="UP000225706">
    <property type="component" value="Unassembled WGS sequence"/>
</dbReference>
<evidence type="ECO:0000313" key="3">
    <source>
        <dbReference type="Proteomes" id="UP000225706"/>
    </source>
</evidence>
<feature type="non-terminal residue" evidence="2">
    <location>
        <position position="1"/>
    </location>
</feature>
<dbReference type="GO" id="GO:0007165">
    <property type="term" value="P:signal transduction"/>
    <property type="evidence" value="ECO:0007669"/>
    <property type="project" value="InterPro"/>
</dbReference>
<dbReference type="Pfam" id="PF00531">
    <property type="entry name" value="Death"/>
    <property type="match status" value="1"/>
</dbReference>
<dbReference type="InterPro" id="IPR000488">
    <property type="entry name" value="Death_dom"/>
</dbReference>
<gene>
    <name evidence="2" type="ORF">AWC38_SpisGene24833</name>
</gene>
<accession>A0A2B4R2Q4</accession>
<feature type="domain" description="Death" evidence="1">
    <location>
        <begin position="303"/>
        <end position="373"/>
    </location>
</feature>
<dbReference type="InterPro" id="IPR011029">
    <property type="entry name" value="DEATH-like_dom_sf"/>
</dbReference>
<proteinExistence type="predicted"/>
<dbReference type="SUPFAM" id="SSF47986">
    <property type="entry name" value="DEATH domain"/>
    <property type="match status" value="1"/>
</dbReference>
<dbReference type="Gene3D" id="1.10.533.10">
    <property type="entry name" value="Death Domain, Fas"/>
    <property type="match status" value="1"/>
</dbReference>
<organism evidence="2 3">
    <name type="scientific">Stylophora pistillata</name>
    <name type="common">Smooth cauliflower coral</name>
    <dbReference type="NCBI Taxonomy" id="50429"/>
    <lineage>
        <taxon>Eukaryota</taxon>
        <taxon>Metazoa</taxon>
        <taxon>Cnidaria</taxon>
        <taxon>Anthozoa</taxon>
        <taxon>Hexacorallia</taxon>
        <taxon>Scleractinia</taxon>
        <taxon>Astrocoeniina</taxon>
        <taxon>Pocilloporidae</taxon>
        <taxon>Stylophora</taxon>
    </lineage>
</organism>
<comment type="caution">
    <text evidence="2">The sequence shown here is derived from an EMBL/GenBank/DDBJ whole genome shotgun (WGS) entry which is preliminary data.</text>
</comment>
<keyword evidence="3" id="KW-1185">Reference proteome</keyword>
<dbReference type="AlphaFoldDB" id="A0A2B4R2Q4"/>
<reference evidence="3" key="1">
    <citation type="journal article" date="2017" name="bioRxiv">
        <title>Comparative analysis of the genomes of Stylophora pistillata and Acropora digitifera provides evidence for extensive differences between species of corals.</title>
        <authorList>
            <person name="Voolstra C.R."/>
            <person name="Li Y."/>
            <person name="Liew Y.J."/>
            <person name="Baumgarten S."/>
            <person name="Zoccola D."/>
            <person name="Flot J.-F."/>
            <person name="Tambutte S."/>
            <person name="Allemand D."/>
            <person name="Aranda M."/>
        </authorList>
    </citation>
    <scope>NUCLEOTIDE SEQUENCE [LARGE SCALE GENOMIC DNA]</scope>
</reference>
<protein>
    <recommendedName>
        <fullName evidence="1">Death domain-containing protein</fullName>
    </recommendedName>
</protein>
<sequence length="373" mass="42035">VQEFPSSEVEDIGILCGPVIHISSSQNIVHTEPVTIKAPLTLRESKHDFSELSTEVVRISHLDSERKPGNASWTDITSQLEGQVTVKDGNVEFKVKHFCRFCPVCVFNKPVALLEDFFRRLFFRPMPQCVHFLTCLCKTTVPDTYGLLLYCYPNFKKAEVEKKFSSYDAPYKGEGKSKEPACVGDEIVVSPLALDFVRESQTNEKVVLRFLGNDISDNSDRALIVRVDNESVNVPTVKFSKDEEQPKLLCEVPILKTRLASAVPPTVTVDPRVLPEERPSLIKDGEPDDVDLSDIAEKIPQLWKKLGRVLRVPREKLDELAIRHESDAYEGAFQMLSCWKEHASDGAISSYRVLFDALTKIGRSDLAKKYCCN</sequence>
<dbReference type="PROSITE" id="PS50017">
    <property type="entry name" value="DEATH_DOMAIN"/>
    <property type="match status" value="1"/>
</dbReference>
<dbReference type="CDD" id="cd01670">
    <property type="entry name" value="Death"/>
    <property type="match status" value="1"/>
</dbReference>